<feature type="binding site" evidence="7">
    <location>
        <position position="44"/>
    </location>
    <ligand>
        <name>Zn(2+)</name>
        <dbReference type="ChEBI" id="CHEBI:29105"/>
    </ligand>
</feature>
<dbReference type="OrthoDB" id="9797527at2"/>
<dbReference type="PROSITE" id="PS00705">
    <property type="entry name" value="PROK_CO2_ANHYDRASE_2"/>
    <property type="match status" value="1"/>
</dbReference>
<dbReference type="InterPro" id="IPR045066">
    <property type="entry name" value="Beta_CA_cladeB"/>
</dbReference>
<dbReference type="InterPro" id="IPR001765">
    <property type="entry name" value="Carbonic_anhydrase"/>
</dbReference>
<comment type="similarity">
    <text evidence="1 8">Belongs to the beta-class carbonic anhydrase family.</text>
</comment>
<dbReference type="Proteomes" id="UP000190044">
    <property type="component" value="Unassembled WGS sequence"/>
</dbReference>
<comment type="cofactor">
    <cofactor evidence="7">
        <name>Zn(2+)</name>
        <dbReference type="ChEBI" id="CHEBI:29105"/>
    </cofactor>
    <text evidence="7">Binds 1 zinc ion per subunit.</text>
</comment>
<dbReference type="EMBL" id="FUYP01000003">
    <property type="protein sequence ID" value="SKB31806.1"/>
    <property type="molecule type" value="Genomic_DNA"/>
</dbReference>
<dbReference type="PANTHER" id="PTHR11002">
    <property type="entry name" value="CARBONIC ANHYDRASE"/>
    <property type="match status" value="1"/>
</dbReference>
<protein>
    <recommendedName>
        <fullName evidence="2 8">Carbonic anhydrase</fullName>
        <ecNumber evidence="2 8">4.2.1.1</ecNumber>
    </recommendedName>
    <alternativeName>
        <fullName evidence="8">Carbonate dehydratase</fullName>
    </alternativeName>
</protein>
<dbReference type="CDD" id="cd00884">
    <property type="entry name" value="beta_CA_cladeB"/>
    <property type="match status" value="1"/>
</dbReference>
<evidence type="ECO:0000256" key="5">
    <source>
        <dbReference type="ARBA" id="ARBA00023239"/>
    </source>
</evidence>
<feature type="binding site" evidence="7">
    <location>
        <position position="106"/>
    </location>
    <ligand>
        <name>Zn(2+)</name>
        <dbReference type="ChEBI" id="CHEBI:29105"/>
    </ligand>
</feature>
<evidence type="ECO:0000313" key="10">
    <source>
        <dbReference type="Proteomes" id="UP000190044"/>
    </source>
</evidence>
<comment type="catalytic activity">
    <reaction evidence="6 8">
        <text>hydrogencarbonate + H(+) = CO2 + H2O</text>
        <dbReference type="Rhea" id="RHEA:10748"/>
        <dbReference type="ChEBI" id="CHEBI:15377"/>
        <dbReference type="ChEBI" id="CHEBI:15378"/>
        <dbReference type="ChEBI" id="CHEBI:16526"/>
        <dbReference type="ChEBI" id="CHEBI:17544"/>
        <dbReference type="EC" id="4.2.1.1"/>
    </reaction>
</comment>
<dbReference type="GO" id="GO:0004089">
    <property type="term" value="F:carbonate dehydratase activity"/>
    <property type="evidence" value="ECO:0007669"/>
    <property type="project" value="UniProtKB-UniRule"/>
</dbReference>
<evidence type="ECO:0000256" key="3">
    <source>
        <dbReference type="ARBA" id="ARBA00022723"/>
    </source>
</evidence>
<proteinExistence type="inferred from homology"/>
<feature type="binding site" evidence="7">
    <location>
        <position position="103"/>
    </location>
    <ligand>
        <name>Zn(2+)</name>
        <dbReference type="ChEBI" id="CHEBI:29105"/>
    </ligand>
</feature>
<dbReference type="AlphaFoldDB" id="A0A1T5AA69"/>
<dbReference type="Pfam" id="PF00484">
    <property type="entry name" value="Pro_CA"/>
    <property type="match status" value="1"/>
</dbReference>
<keyword evidence="5 8" id="KW-0456">Lyase</keyword>
<dbReference type="EC" id="4.2.1.1" evidence="2 8"/>
<dbReference type="GO" id="GO:0008270">
    <property type="term" value="F:zinc ion binding"/>
    <property type="evidence" value="ECO:0007669"/>
    <property type="project" value="UniProtKB-UniRule"/>
</dbReference>
<evidence type="ECO:0000256" key="4">
    <source>
        <dbReference type="ARBA" id="ARBA00022833"/>
    </source>
</evidence>
<dbReference type="InterPro" id="IPR015892">
    <property type="entry name" value="Carbonic_anhydrase_CS"/>
</dbReference>
<reference evidence="10" key="1">
    <citation type="submission" date="2017-02" db="EMBL/GenBank/DDBJ databases">
        <authorList>
            <person name="Varghese N."/>
            <person name="Submissions S."/>
        </authorList>
    </citation>
    <scope>NUCLEOTIDE SEQUENCE [LARGE SCALE GENOMIC DNA]</scope>
    <source>
        <strain evidence="10">R11H</strain>
    </source>
</reference>
<evidence type="ECO:0000256" key="1">
    <source>
        <dbReference type="ARBA" id="ARBA00006217"/>
    </source>
</evidence>
<dbReference type="PANTHER" id="PTHR11002:SF76">
    <property type="entry name" value="CARBONIC ANHYDRASE"/>
    <property type="match status" value="1"/>
</dbReference>
<dbReference type="RefSeq" id="WP_079637216.1">
    <property type="nucleotide sequence ID" value="NZ_FUYP01000003.1"/>
</dbReference>
<evidence type="ECO:0000256" key="8">
    <source>
        <dbReference type="RuleBase" id="RU003956"/>
    </source>
</evidence>
<keyword evidence="4 7" id="KW-0862">Zinc</keyword>
<dbReference type="Gene3D" id="3.40.1050.10">
    <property type="entry name" value="Carbonic anhydrase"/>
    <property type="match status" value="1"/>
</dbReference>
<evidence type="ECO:0000256" key="7">
    <source>
        <dbReference type="PIRSR" id="PIRSR601765-1"/>
    </source>
</evidence>
<dbReference type="SUPFAM" id="SSF53056">
    <property type="entry name" value="beta-carbonic anhydrase, cab"/>
    <property type="match status" value="1"/>
</dbReference>
<dbReference type="InterPro" id="IPR036874">
    <property type="entry name" value="Carbonic_anhydrase_sf"/>
</dbReference>
<sequence>MTHFDDLLAGYARFRANGWKQQRERWEELAEGQSPKVMIIACSDSRSEPADIFDTNPGEIFVVRNVAALVPPFETSPGRHGVSAALEFAVQFLNVEEIVVMGHGMCGGCHAALHRTMEGAEPGRGGFIADWIAVLDEASAEVRARFPDYANREAGRAMELAGVKVSLANLRTFPCIQEREKRGRLTLRGAFFAINEGVLHLLDEATGEFAPA</sequence>
<keyword evidence="3 7" id="KW-0479">Metal-binding</keyword>
<name>A0A1T5AA69_9SPHN</name>
<evidence type="ECO:0000313" key="9">
    <source>
        <dbReference type="EMBL" id="SKB31806.1"/>
    </source>
</evidence>
<evidence type="ECO:0000256" key="2">
    <source>
        <dbReference type="ARBA" id="ARBA00012925"/>
    </source>
</evidence>
<accession>A0A1T5AA69</accession>
<organism evidence="9 10">
    <name type="scientific">Sphingopyxis flava</name>
    <dbReference type="NCBI Taxonomy" id="1507287"/>
    <lineage>
        <taxon>Bacteria</taxon>
        <taxon>Pseudomonadati</taxon>
        <taxon>Pseudomonadota</taxon>
        <taxon>Alphaproteobacteria</taxon>
        <taxon>Sphingomonadales</taxon>
        <taxon>Sphingomonadaceae</taxon>
        <taxon>Sphingopyxis</taxon>
    </lineage>
</organism>
<keyword evidence="10" id="KW-1185">Reference proteome</keyword>
<feature type="binding site" evidence="7">
    <location>
        <position position="42"/>
    </location>
    <ligand>
        <name>Zn(2+)</name>
        <dbReference type="ChEBI" id="CHEBI:29105"/>
    </ligand>
</feature>
<evidence type="ECO:0000256" key="6">
    <source>
        <dbReference type="ARBA" id="ARBA00048348"/>
    </source>
</evidence>
<gene>
    <name evidence="9" type="ORF">SAMN06295937_100320</name>
</gene>
<dbReference type="GO" id="GO:0015976">
    <property type="term" value="P:carbon utilization"/>
    <property type="evidence" value="ECO:0007669"/>
    <property type="project" value="InterPro"/>
</dbReference>
<dbReference type="SMART" id="SM00947">
    <property type="entry name" value="Pro_CA"/>
    <property type="match status" value="1"/>
</dbReference>
<comment type="function">
    <text evidence="8">Reversible hydration of carbon dioxide.</text>
</comment>